<dbReference type="RefSeq" id="WP_145891543.1">
    <property type="nucleotide sequence ID" value="NZ_CP032703.1"/>
</dbReference>
<gene>
    <name evidence="1" type="ORF">D8B20_19915</name>
</gene>
<proteinExistence type="predicted"/>
<dbReference type="AlphaFoldDB" id="A0A518XIZ8"/>
<dbReference type="EMBL" id="CP032703">
    <property type="protein sequence ID" value="QDY44174.1"/>
    <property type="molecule type" value="Genomic_DNA"/>
</dbReference>
<accession>A0A518XIZ8</accession>
<protein>
    <submittedName>
        <fullName evidence="1">Uncharacterized protein</fullName>
    </submittedName>
</protein>
<keyword evidence="1" id="KW-0614">Plasmid</keyword>
<geneLocation type="plasmid" evidence="1 2">
    <name>unnamed1</name>
</geneLocation>
<organism evidence="1 2">
    <name type="scientific">Candidatus Pantoea soli</name>
    <dbReference type="NCBI Taxonomy" id="3098669"/>
    <lineage>
        <taxon>Bacteria</taxon>
        <taxon>Pseudomonadati</taxon>
        <taxon>Pseudomonadota</taxon>
        <taxon>Gammaproteobacteria</taxon>
        <taxon>Enterobacterales</taxon>
        <taxon>Erwiniaceae</taxon>
        <taxon>Pantoea</taxon>
    </lineage>
</organism>
<evidence type="ECO:0000313" key="2">
    <source>
        <dbReference type="Proteomes" id="UP000319411"/>
    </source>
</evidence>
<evidence type="ECO:0000313" key="1">
    <source>
        <dbReference type="EMBL" id="QDY44174.1"/>
    </source>
</evidence>
<dbReference type="KEGG" id="pdis:D8B20_19915"/>
<dbReference type="Proteomes" id="UP000319411">
    <property type="component" value="Plasmid unnamed1"/>
</dbReference>
<keyword evidence="2" id="KW-1185">Reference proteome</keyword>
<sequence length="67" mass="7597">MNRKERENQCDIVLGEAVLELLGEKATLTDAALLQKLQDFLVDAGDRWRETAIRDAIKMVSGENTRH</sequence>
<name>A0A518XIZ8_9GAMM</name>
<reference evidence="1 2" key="1">
    <citation type="submission" date="2018-10" db="EMBL/GenBank/DDBJ databases">
        <title>Genome Sequencing of Pantoea dispersa DSM 32899.</title>
        <authorList>
            <person name="Nawrath M."/>
            <person name="Ottenheim C."/>
            <person name="Wilm A."/>
            <person name="Zimmermann W."/>
            <person name="Wu J.C."/>
        </authorList>
    </citation>
    <scope>NUCLEOTIDE SEQUENCE [LARGE SCALE GENOMIC DNA]</scope>
    <source>
        <strain evidence="1 2">DSM 32899</strain>
        <plasmid evidence="1 2">unnamed1</plasmid>
    </source>
</reference>